<protein>
    <submittedName>
        <fullName evidence="1">Uncharacterized protein</fullName>
    </submittedName>
</protein>
<name>A0ABN4XR89_9BACL</name>
<organism evidence="1 2">
    <name type="scientific">Planococcus faecalis</name>
    <dbReference type="NCBI Taxonomy" id="1598147"/>
    <lineage>
        <taxon>Bacteria</taxon>
        <taxon>Bacillati</taxon>
        <taxon>Bacillota</taxon>
        <taxon>Bacilli</taxon>
        <taxon>Bacillales</taxon>
        <taxon>Caryophanaceae</taxon>
        <taxon>Planococcus</taxon>
    </lineage>
</organism>
<evidence type="ECO:0000313" key="2">
    <source>
        <dbReference type="Proteomes" id="UP000189661"/>
    </source>
</evidence>
<gene>
    <name evidence="1" type="ORF">AJGP001_13435</name>
</gene>
<keyword evidence="2" id="KW-1185">Reference proteome</keyword>
<reference evidence="1 2" key="1">
    <citation type="submission" date="2017-01" db="EMBL/GenBank/DDBJ databases">
        <title>Planococcus faecalis genome complete sequence.</title>
        <authorList>
            <person name="Lee P.C."/>
        </authorList>
    </citation>
    <scope>NUCLEOTIDE SEQUENCE [LARGE SCALE GENOMIC DNA]</scope>
    <source>
        <strain evidence="1 2">AJ003</strain>
    </source>
</reference>
<accession>A0ABN4XR89</accession>
<sequence>MILSVILGLTVDTPIWIKYLSENGADHIVVLNYDHMGEPEKNNEVLYLSPFDVKIEMNKFDSVEFYKSLYGYPGMGGNMSSLYKSKKDDVED</sequence>
<dbReference type="Proteomes" id="UP000189661">
    <property type="component" value="Chromosome"/>
</dbReference>
<proteinExistence type="predicted"/>
<evidence type="ECO:0000313" key="1">
    <source>
        <dbReference type="EMBL" id="AQU80215.1"/>
    </source>
</evidence>
<dbReference type="RefSeq" id="WP_071154240.1">
    <property type="nucleotide sequence ID" value="NZ_CP019401.1"/>
</dbReference>
<dbReference type="EMBL" id="CP019401">
    <property type="protein sequence ID" value="AQU80215.1"/>
    <property type="molecule type" value="Genomic_DNA"/>
</dbReference>